<organism evidence="3 4">
    <name type="scientific">Pyronema omphalodes (strain CBS 100304)</name>
    <name type="common">Pyronema confluens</name>
    <dbReference type="NCBI Taxonomy" id="1076935"/>
    <lineage>
        <taxon>Eukaryota</taxon>
        <taxon>Fungi</taxon>
        <taxon>Dikarya</taxon>
        <taxon>Ascomycota</taxon>
        <taxon>Pezizomycotina</taxon>
        <taxon>Pezizomycetes</taxon>
        <taxon>Pezizales</taxon>
        <taxon>Pyronemataceae</taxon>
        <taxon>Pyronema</taxon>
    </lineage>
</organism>
<evidence type="ECO:0000313" key="3">
    <source>
        <dbReference type="EMBL" id="CCX30447.1"/>
    </source>
</evidence>
<feature type="chain" id="PRO_5004651553" evidence="2">
    <location>
        <begin position="20"/>
        <end position="272"/>
    </location>
</feature>
<dbReference type="EMBL" id="HF935441">
    <property type="protein sequence ID" value="CCX30447.1"/>
    <property type="molecule type" value="Genomic_DNA"/>
</dbReference>
<feature type="signal peptide" evidence="2">
    <location>
        <begin position="1"/>
        <end position="19"/>
    </location>
</feature>
<feature type="region of interest" description="Disordered" evidence="1">
    <location>
        <begin position="132"/>
        <end position="158"/>
    </location>
</feature>
<evidence type="ECO:0000256" key="1">
    <source>
        <dbReference type="SAM" id="MobiDB-lite"/>
    </source>
</evidence>
<keyword evidence="4" id="KW-1185">Reference proteome</keyword>
<proteinExistence type="predicted"/>
<keyword evidence="2" id="KW-0732">Signal</keyword>
<protein>
    <submittedName>
        <fullName evidence="3">Uncharacterized protein</fullName>
    </submittedName>
</protein>
<dbReference type="AlphaFoldDB" id="U4LFY2"/>
<name>U4LFY2_PYROM</name>
<dbReference type="Proteomes" id="UP000018144">
    <property type="component" value="Unassembled WGS sequence"/>
</dbReference>
<evidence type="ECO:0000313" key="4">
    <source>
        <dbReference type="Proteomes" id="UP000018144"/>
    </source>
</evidence>
<evidence type="ECO:0000256" key="2">
    <source>
        <dbReference type="SAM" id="SignalP"/>
    </source>
</evidence>
<reference evidence="3 4" key="1">
    <citation type="journal article" date="2013" name="PLoS Genet.">
        <title>The genome and development-dependent transcriptomes of Pyronema confluens: a window into fungal evolution.</title>
        <authorList>
            <person name="Traeger S."/>
            <person name="Altegoer F."/>
            <person name="Freitag M."/>
            <person name="Gabaldon T."/>
            <person name="Kempken F."/>
            <person name="Kumar A."/>
            <person name="Marcet-Houben M."/>
            <person name="Poggeler S."/>
            <person name="Stajich J.E."/>
            <person name="Nowrousian M."/>
        </authorList>
    </citation>
    <scope>NUCLEOTIDE SEQUENCE [LARGE SCALE GENOMIC DNA]</scope>
    <source>
        <strain evidence="4">CBS 100304</strain>
        <tissue evidence="3">Vegetative mycelium</tissue>
    </source>
</reference>
<gene>
    <name evidence="3" type="ORF">PCON_08646</name>
</gene>
<sequence>MRLFQPFLFLIFIINYSNASVGIYPVYPIISHIKPLHRRAAAPKPAECPADFKPCQATGKNISVCCPLSSTCSPHNLSPAGIICCLHPACSPETPLSCPSKDFFHCSDGGCCPNGTICRGSLCVIDPTATTTTSATPSPVMTPPPKTRKSGEDVPVRGWPSVAVDVDGDGLSGTEDPVEEIPLTSGELDWRTGKVVVTGSVVYETKKPRETRGPPVGQGMLAPGLAMETKAVTKEVVLHDRKKGGAGRVGGEWGVFGVAAVAFGAAVMGGQV</sequence>
<accession>U4LFY2</accession>